<protein>
    <submittedName>
        <fullName evidence="1">Uncharacterized protein</fullName>
    </submittedName>
</protein>
<sequence>MKTLYKDFKNTFVFLKGHYLIYFSGIIGMTLLHASSALVESYLLKRLLDIGDNHSLYMIFKLLALVIVYMIIVVILLPIFTFMFNGQAKYGFANICKALYYKFSRLPVDYYEKNHSGHALSLFENDTWVVAGIFMRHFRRTIASFATIIVYLIPMFVFDYRITSVILILNLLTLIVNTNISKKLKLTTKEVQNQLSNMTVIITNIIGGISIIRMYQKGQQMIENFKKSNEEVSRHNLKNNRIVAFLSAYNFMISMCNIMVFVLLGSLMVKWGLTTYGNIIAIMSLQTALDANFREFGQYYPMFYNSLAGTERVYEFLELEEEPNQRKTEIIEQPGYIEFKDVTFGYTEDKAVIRDFSLTIQQGETIGIVGESGSGKSSLVKLLMGFYQTNRGGISIGGKSIGEMTLDELRGLIAYVPQESQLFNTSIKENIRYGNPGATDEQIIAAAKAANAHRFIKEQADGYDTIVGERGMRLSGGQCQRIAIARAILKDAPILILDEATSALDSESERLMREVMASYSKTRTTLMIAHRLSSIEYADRIIKIG</sequence>
<evidence type="ECO:0000313" key="1">
    <source>
        <dbReference type="EMBL" id="PHV69763.1"/>
    </source>
</evidence>
<proteinExistence type="predicted"/>
<accession>A0AC61DAI9</accession>
<gene>
    <name evidence="1" type="ORF">CS063_14310</name>
</gene>
<evidence type="ECO:0000313" key="2">
    <source>
        <dbReference type="Proteomes" id="UP000224460"/>
    </source>
</evidence>
<reference evidence="1" key="1">
    <citation type="submission" date="2017-10" db="EMBL/GenBank/DDBJ databases">
        <title>Genome sequence of cellulolytic Lachnospiraceae bacterium XHS1971 isolated from hotspring sediment.</title>
        <authorList>
            <person name="Vasudevan G."/>
            <person name="Joshi A.J."/>
            <person name="Hivarkar S."/>
            <person name="Lanjekar V.B."/>
            <person name="Dhakephalkar P.K."/>
            <person name="Dagar S."/>
        </authorList>
    </citation>
    <scope>NUCLEOTIDE SEQUENCE</scope>
    <source>
        <strain evidence="1">XHS1971</strain>
    </source>
</reference>
<organism evidence="1 2">
    <name type="scientific">Sporanaerobium hydrogeniformans</name>
    <dbReference type="NCBI Taxonomy" id="3072179"/>
    <lineage>
        <taxon>Bacteria</taxon>
        <taxon>Bacillati</taxon>
        <taxon>Bacillota</taxon>
        <taxon>Clostridia</taxon>
        <taxon>Lachnospirales</taxon>
        <taxon>Lachnospiraceae</taxon>
        <taxon>Sporanaerobium</taxon>
    </lineage>
</organism>
<keyword evidence="2" id="KW-1185">Reference proteome</keyword>
<dbReference type="EMBL" id="PEDL01000019">
    <property type="protein sequence ID" value="PHV69763.1"/>
    <property type="molecule type" value="Genomic_DNA"/>
</dbReference>
<name>A0AC61DAI9_9FIRM</name>
<dbReference type="Proteomes" id="UP000224460">
    <property type="component" value="Unassembled WGS sequence"/>
</dbReference>
<comment type="caution">
    <text evidence="1">The sequence shown here is derived from an EMBL/GenBank/DDBJ whole genome shotgun (WGS) entry which is preliminary data.</text>
</comment>